<dbReference type="RefSeq" id="WP_077805953.1">
    <property type="nucleotide sequence ID" value="NZ_BJXS01000004.1"/>
</dbReference>
<proteinExistence type="predicted"/>
<evidence type="ECO:0008006" key="5">
    <source>
        <dbReference type="Google" id="ProtNLM"/>
    </source>
</evidence>
<dbReference type="AlphaFoldDB" id="A0A1U9KMH3"/>
<organism evidence="3 4">
    <name type="scientific">Neoasaia chiangmaiensis</name>
    <dbReference type="NCBI Taxonomy" id="320497"/>
    <lineage>
        <taxon>Bacteria</taxon>
        <taxon>Pseudomonadati</taxon>
        <taxon>Pseudomonadota</taxon>
        <taxon>Alphaproteobacteria</taxon>
        <taxon>Acetobacterales</taxon>
        <taxon>Acetobacteraceae</taxon>
        <taxon>Neoasaia</taxon>
    </lineage>
</organism>
<dbReference type="EMBL" id="CP014691">
    <property type="protein sequence ID" value="AQS86983.1"/>
    <property type="molecule type" value="Genomic_DNA"/>
</dbReference>
<dbReference type="STRING" id="320497.A0U93_02425"/>
<keyword evidence="4" id="KW-1185">Reference proteome</keyword>
<accession>A0A1U9KMH3</accession>
<dbReference type="InterPro" id="IPR044946">
    <property type="entry name" value="Restrct_endonuc_typeI_TRD_sf"/>
</dbReference>
<reference evidence="3 4" key="1">
    <citation type="submission" date="2016-03" db="EMBL/GenBank/DDBJ databases">
        <title>Acetic acid bacteria sequencing.</title>
        <authorList>
            <person name="Brandt J."/>
            <person name="Jakob F."/>
            <person name="Vogel R.F."/>
        </authorList>
    </citation>
    <scope>NUCLEOTIDE SEQUENCE [LARGE SCALE GENOMIC DNA]</scope>
    <source>
        <strain evidence="3 4">NBRC 101099</strain>
    </source>
</reference>
<gene>
    <name evidence="3" type="ORF">A0U93_02425</name>
</gene>
<sequence>MMKLRLDKSRTDTRFVWYWLQSTVVRDHIKRFAKGTSPTMKKISQSIVGAIPFPVHLSIDQQTDIVAKLRTFQEKLDAVRVLQIETATELDAMLPAILDKAFRGELS</sequence>
<evidence type="ECO:0000313" key="4">
    <source>
        <dbReference type="Proteomes" id="UP000188604"/>
    </source>
</evidence>
<name>A0A1U9KMH3_9PROT</name>
<dbReference type="GO" id="GO:0009307">
    <property type="term" value="P:DNA restriction-modification system"/>
    <property type="evidence" value="ECO:0007669"/>
    <property type="project" value="UniProtKB-KW"/>
</dbReference>
<keyword evidence="2" id="KW-0238">DNA-binding</keyword>
<dbReference type="OrthoDB" id="164285at2"/>
<evidence type="ECO:0000313" key="3">
    <source>
        <dbReference type="EMBL" id="AQS86983.1"/>
    </source>
</evidence>
<protein>
    <recommendedName>
        <fullName evidence="5">Type I restriction modification DNA specificity domain-containing protein</fullName>
    </recommendedName>
</protein>
<keyword evidence="1" id="KW-0680">Restriction system</keyword>
<evidence type="ECO:0000256" key="1">
    <source>
        <dbReference type="ARBA" id="ARBA00022747"/>
    </source>
</evidence>
<dbReference type="KEGG" id="nch:A0U93_02425"/>
<dbReference type="Proteomes" id="UP000188604">
    <property type="component" value="Chromosome"/>
</dbReference>
<dbReference type="Gene3D" id="3.90.220.20">
    <property type="entry name" value="DNA methylase specificity domains"/>
    <property type="match status" value="1"/>
</dbReference>
<dbReference type="SUPFAM" id="SSF116734">
    <property type="entry name" value="DNA methylase specificity domain"/>
    <property type="match status" value="1"/>
</dbReference>
<evidence type="ECO:0000256" key="2">
    <source>
        <dbReference type="ARBA" id="ARBA00023125"/>
    </source>
</evidence>
<dbReference type="GO" id="GO:0003677">
    <property type="term" value="F:DNA binding"/>
    <property type="evidence" value="ECO:0007669"/>
    <property type="project" value="UniProtKB-KW"/>
</dbReference>